<dbReference type="InterPro" id="IPR014001">
    <property type="entry name" value="Helicase_ATP-bd"/>
</dbReference>
<evidence type="ECO:0000259" key="14">
    <source>
        <dbReference type="PROSITE" id="PS50304"/>
    </source>
</evidence>
<dbReference type="SUPFAM" id="SSF52540">
    <property type="entry name" value="P-loop containing nucleoside triphosphate hydrolases"/>
    <property type="match status" value="2"/>
</dbReference>
<dbReference type="GO" id="GO:0051321">
    <property type="term" value="P:meiotic cell cycle"/>
    <property type="evidence" value="ECO:0007669"/>
    <property type="project" value="UniProtKB-KW"/>
</dbReference>
<evidence type="ECO:0000313" key="18">
    <source>
        <dbReference type="EnsemblMetazoa" id="CLYHEMP012358.1"/>
    </source>
</evidence>
<dbReference type="GO" id="GO:0031047">
    <property type="term" value="P:regulatory ncRNA-mediated gene silencing"/>
    <property type="evidence" value="ECO:0007669"/>
    <property type="project" value="UniProtKB-KW"/>
</dbReference>
<dbReference type="PROSITE" id="PS51203">
    <property type="entry name" value="CS"/>
    <property type="match status" value="1"/>
</dbReference>
<dbReference type="GO" id="GO:0005524">
    <property type="term" value="F:ATP binding"/>
    <property type="evidence" value="ECO:0007669"/>
    <property type="project" value="UniProtKB-KW"/>
</dbReference>
<dbReference type="Gene3D" id="3.40.50.300">
    <property type="entry name" value="P-loop containing nucleotide triphosphate hydrolases"/>
    <property type="match status" value="2"/>
</dbReference>
<feature type="region of interest" description="Disordered" evidence="13">
    <location>
        <begin position="1820"/>
        <end position="1889"/>
    </location>
</feature>
<protein>
    <recommendedName>
        <fullName evidence="1">RNA helicase</fullName>
        <ecNumber evidence="1">3.6.4.13</ecNumber>
    </recommendedName>
</protein>
<dbReference type="InterPro" id="IPR002999">
    <property type="entry name" value="Tudor"/>
</dbReference>
<evidence type="ECO:0000256" key="5">
    <source>
        <dbReference type="ARBA" id="ARBA00022782"/>
    </source>
</evidence>
<evidence type="ECO:0000256" key="9">
    <source>
        <dbReference type="ARBA" id="ARBA00022871"/>
    </source>
</evidence>
<organism evidence="18 19">
    <name type="scientific">Clytia hemisphaerica</name>
    <dbReference type="NCBI Taxonomy" id="252671"/>
    <lineage>
        <taxon>Eukaryota</taxon>
        <taxon>Metazoa</taxon>
        <taxon>Cnidaria</taxon>
        <taxon>Hydrozoa</taxon>
        <taxon>Hydroidolina</taxon>
        <taxon>Leptothecata</taxon>
        <taxon>Obeliida</taxon>
        <taxon>Clytiidae</taxon>
        <taxon>Clytia</taxon>
    </lineage>
</organism>
<keyword evidence="11" id="KW-0469">Meiosis</keyword>
<evidence type="ECO:0000259" key="15">
    <source>
        <dbReference type="PROSITE" id="PS51192"/>
    </source>
</evidence>
<evidence type="ECO:0000313" key="19">
    <source>
        <dbReference type="Proteomes" id="UP000594262"/>
    </source>
</evidence>
<feature type="domain" description="Helicase ATP-binding" evidence="15">
    <location>
        <begin position="481"/>
        <end position="633"/>
    </location>
</feature>
<dbReference type="SMART" id="SM00333">
    <property type="entry name" value="TUDOR"/>
    <property type="match status" value="3"/>
</dbReference>
<dbReference type="PANTHER" id="PTHR22655:SF2">
    <property type="entry name" value="ATP-DEPENDENT RNA HELICASE TDRD12-RELATED"/>
    <property type="match status" value="1"/>
</dbReference>
<evidence type="ECO:0000256" key="6">
    <source>
        <dbReference type="ARBA" id="ARBA00022801"/>
    </source>
</evidence>
<dbReference type="InterPro" id="IPR011545">
    <property type="entry name" value="DEAD/DEAH_box_helicase_dom"/>
</dbReference>
<accession>A0A7M5V6R6</accession>
<dbReference type="GO" id="GO:0003724">
    <property type="term" value="F:RNA helicase activity"/>
    <property type="evidence" value="ECO:0007669"/>
    <property type="project" value="UniProtKB-EC"/>
</dbReference>
<evidence type="ECO:0000256" key="8">
    <source>
        <dbReference type="ARBA" id="ARBA00022840"/>
    </source>
</evidence>
<keyword evidence="7" id="KW-0347">Helicase</keyword>
<dbReference type="Pfam" id="PF00270">
    <property type="entry name" value="DEAD"/>
    <property type="match status" value="1"/>
</dbReference>
<feature type="compositionally biased region" description="Low complexity" evidence="13">
    <location>
        <begin position="237"/>
        <end position="257"/>
    </location>
</feature>
<proteinExistence type="predicted"/>
<dbReference type="PANTHER" id="PTHR22655">
    <property type="entry name" value="ATP-DEPENDENT RNA HELICASE TDRD12-RELATED"/>
    <property type="match status" value="1"/>
</dbReference>
<evidence type="ECO:0000259" key="17">
    <source>
        <dbReference type="PROSITE" id="PS51203"/>
    </source>
</evidence>
<dbReference type="Gene3D" id="1.25.10.10">
    <property type="entry name" value="Leucine-rich Repeat Variant"/>
    <property type="match status" value="1"/>
</dbReference>
<dbReference type="OrthoDB" id="249932at2759"/>
<dbReference type="RefSeq" id="XP_066927359.1">
    <property type="nucleotide sequence ID" value="XM_067071258.1"/>
</dbReference>
<keyword evidence="6" id="KW-0378">Hydrolase</keyword>
<dbReference type="SUPFAM" id="SSF48371">
    <property type="entry name" value="ARM repeat"/>
    <property type="match status" value="1"/>
</dbReference>
<dbReference type="GO" id="GO:0016787">
    <property type="term" value="F:hydrolase activity"/>
    <property type="evidence" value="ECO:0007669"/>
    <property type="project" value="UniProtKB-KW"/>
</dbReference>
<name>A0A7M5V6R6_9CNID</name>
<dbReference type="EC" id="3.6.4.13" evidence="1"/>
<evidence type="ECO:0000256" key="11">
    <source>
        <dbReference type="ARBA" id="ARBA00023254"/>
    </source>
</evidence>
<keyword evidence="4" id="KW-0547">Nucleotide-binding</keyword>
<dbReference type="InterPro" id="IPR008978">
    <property type="entry name" value="HSP20-like_chaperone"/>
</dbReference>
<dbReference type="InterPro" id="IPR027417">
    <property type="entry name" value="P-loop_NTPase"/>
</dbReference>
<dbReference type="InterPro" id="IPR011989">
    <property type="entry name" value="ARM-like"/>
</dbReference>
<feature type="region of interest" description="Disordered" evidence="13">
    <location>
        <begin position="303"/>
        <end position="342"/>
    </location>
</feature>
<feature type="region of interest" description="Disordered" evidence="13">
    <location>
        <begin position="214"/>
        <end position="260"/>
    </location>
</feature>
<sequence>MQKVEIIKIENAGKFQCRSDLDCEAYADNMADMYTYFMGNPTNEKLFVPKLGEVYACYTSLGEGDKMWYRCLVTKLYNSKSGLIMGVFLVDEGEQVCVTKARMRDIPDRFKSLPHRVMKCTLDDLVPVTLNSYNADLEMSLQKAKHWDPSATTFLENLLKDSQPAITIHSQDEEGTMNVTLYTVKGNATLNVNELLQEKKFAVKSKANLKPSISKLMPDIPDSVNKDLRSPTPLPSTPLGYQTPSKETTKSSVSVSTADQFTPDVLMKRNKERQRQMELKKQETNQFINKECQDLLDLLHGDTYSSRPAVQNPTKSKHSDQNTSETSDFSDIESTPLPKDASYKQAQRYSSIAKEQVGENVLAKLLGIKPVAEKPKMNKIEEFLNTETQQSQPFDIITDDLKLKTSTGPSHLTVPSQLIRAIGSSSKRKSKDATQLDVLVYGKEKREPIMSLEALNLPDPIVSYLRTLSFDRPSQFQMHMWPAILASKNVVGIADTYSSGISRILSYLLPLIRNLIMDNITYPELGRGNGPYVIICVNEWQEAQLVYDLCEKLLVYYKKRLRVDVRYGGMDNRGQRNIRMLNGCEILVTTIISLNEAIEAGYTNLNRLCHIVFDNAHKLFENFTEDVQKLMLSYETVMQNNSNLTVNQIIVIGMKWSFGIDSFMRQCINPSPLVIISNKIEAALFAKVPITVEVCKANDRLEYLTGFLETDVREESSIIFTNSARTADELQQSLRSYSIAATVITEFMQPTEIKDARSAWNSAIKSKGMNVLVLSDQASGAVRIRNASVVVHYDFPNKKDFGNRLLCLLNNIQENENNPDPKKLLSHLFVTEQNNGMKYSTGLVKLLKRSGQHIPEHLKSMAASARELKEEQKQYQELCPRLKLFGECSYIDDCSERHSVFPDKDFLGLCPNTGFVKVKILDVVSASCFFCRIIEHRLPFEGQPYDTSVYLSLNMDMNLHYSAEENRKQCSKVEKYDICVAKCGDFNYERVRIEKVVEKDLERPKILEVFSIDNGLTKVVKLSDLLICDDKFKSIPHQAIEVIACCVKPVERGTSWTHESSATVEKKIKGKVLEGRVKLSLQNTMWVDPLAEKELLEGMHTMTYTLDIGRELINLNFAEKNTTHLENLRKLLYDVQGHTLETKSSNSGLPLFMLKSEEEFLSEDTYEEVYVSSVTNPALFFVQRAEHIEMLDKLDAKIDATMTITKPNPEFLTTNFPIGYICVAKFSVDDKWYRGKILGLNELVGEYDVFFVDHGDREWIGKSKVVPAWPDIMTLPFQAIQCSFKDVTPKEGNEWTLEDGDVLWDKACEKLLQCQALSVGPSDYIPNRIAYVVSIFDTTGNINVNISHELVYAGIASGSLECLQTIFPKADTTKDRKDKVYKNGSDEIPDLCVDIYLAQHGDLKISLSKEITHILAKVQNDFEYLTENDSIQSLCKLLALNHHEPSNEELLAALEIPLRKDDRCAECMYHNNGIQVVLNLLKDCDTVALKKASIRLLKVLARDEWYQGTMLDYEAMKQLVEMMKTSQDSQMTCLLIDLIGLLCRENSTGCAQFRQQDGLELLCKLVTTENTDFNVLDSCGKTFLEVLDDHRNCERIRNCGGLQDIVFVIGRRLTDAVLLTYLEILHLVTQGLDNVPNREHLYHIQAHKELRRISQMPVRYSPKVKELFQYLIDYIEPEPLVSMEQLKRDAQEIDPRFYSKKEQSVPKTENYQRGAPMTFWSQVATTITLSINLRGVEAEETVVQPFHIVFKTFMNSVEYILDLKLYAEVDDKNYNVDVKGGEVLIKLQKVRPDFWPRLVESKQKLPYLRYDFDRWQEGMGGNTNSNANDLDDDDNSDDSPVSFSTFLPGLPPPPKSKPDPTGRPAPIFDVTSSDSSGDESNDDDFDDGFHRDGVGNDFFKL</sequence>
<keyword evidence="3" id="KW-0677">Repeat</keyword>
<dbReference type="Gene3D" id="2.40.50.90">
    <property type="match status" value="3"/>
</dbReference>
<keyword evidence="9" id="KW-0744">Spermatogenesis</keyword>
<evidence type="ECO:0000256" key="12">
    <source>
        <dbReference type="ARBA" id="ARBA00047984"/>
    </source>
</evidence>
<feature type="domain" description="CS" evidence="17">
    <location>
        <begin position="1713"/>
        <end position="1799"/>
    </location>
</feature>
<keyword evidence="2" id="KW-0217">Developmental protein</keyword>
<dbReference type="GO" id="GO:0007283">
    <property type="term" value="P:spermatogenesis"/>
    <property type="evidence" value="ECO:0007669"/>
    <property type="project" value="UniProtKB-KW"/>
</dbReference>
<keyword evidence="8" id="KW-0067">ATP-binding</keyword>
<dbReference type="InterPro" id="IPR007052">
    <property type="entry name" value="CS_dom"/>
</dbReference>
<dbReference type="Gene3D" id="2.60.40.790">
    <property type="match status" value="1"/>
</dbReference>
<dbReference type="CDD" id="cd20435">
    <property type="entry name" value="Tudor_TDRD12_rpt2"/>
    <property type="match status" value="1"/>
</dbReference>
<dbReference type="InterPro" id="IPR001650">
    <property type="entry name" value="Helicase_C-like"/>
</dbReference>
<feature type="compositionally biased region" description="Acidic residues" evidence="13">
    <location>
        <begin position="1876"/>
        <end position="1886"/>
    </location>
</feature>
<feature type="compositionally biased region" description="Polar residues" evidence="13">
    <location>
        <begin position="303"/>
        <end position="314"/>
    </location>
</feature>
<dbReference type="InterPro" id="IPR016024">
    <property type="entry name" value="ARM-type_fold"/>
</dbReference>
<feature type="domain" description="Helicase C-terminal" evidence="16">
    <location>
        <begin position="700"/>
        <end position="862"/>
    </location>
</feature>
<dbReference type="GeneID" id="136814829"/>
<comment type="catalytic activity">
    <reaction evidence="12">
        <text>ATP + H2O = ADP + phosphate + H(+)</text>
        <dbReference type="Rhea" id="RHEA:13065"/>
        <dbReference type="ChEBI" id="CHEBI:15377"/>
        <dbReference type="ChEBI" id="CHEBI:15378"/>
        <dbReference type="ChEBI" id="CHEBI:30616"/>
        <dbReference type="ChEBI" id="CHEBI:43474"/>
        <dbReference type="ChEBI" id="CHEBI:456216"/>
        <dbReference type="EC" id="3.6.4.13"/>
    </reaction>
</comment>
<evidence type="ECO:0000256" key="13">
    <source>
        <dbReference type="SAM" id="MobiDB-lite"/>
    </source>
</evidence>
<dbReference type="SUPFAM" id="SSF63748">
    <property type="entry name" value="Tudor/PWWP/MBT"/>
    <property type="match status" value="3"/>
</dbReference>
<evidence type="ECO:0000256" key="1">
    <source>
        <dbReference type="ARBA" id="ARBA00012552"/>
    </source>
</evidence>
<dbReference type="GO" id="GO:0003676">
    <property type="term" value="F:nucleic acid binding"/>
    <property type="evidence" value="ECO:0007669"/>
    <property type="project" value="InterPro"/>
</dbReference>
<reference evidence="18" key="1">
    <citation type="submission" date="2021-01" db="UniProtKB">
        <authorList>
            <consortium name="EnsemblMetazoa"/>
        </authorList>
    </citation>
    <scope>IDENTIFICATION</scope>
</reference>
<dbReference type="PROSITE" id="PS51194">
    <property type="entry name" value="HELICASE_CTER"/>
    <property type="match status" value="1"/>
</dbReference>
<dbReference type="InterPro" id="IPR035437">
    <property type="entry name" value="SNase_OB-fold_sf"/>
</dbReference>
<dbReference type="PROSITE" id="PS51192">
    <property type="entry name" value="HELICASE_ATP_BIND_1"/>
    <property type="match status" value="1"/>
</dbReference>
<feature type="domain" description="Tudor" evidence="14">
    <location>
        <begin position="1215"/>
        <end position="1275"/>
    </location>
</feature>
<feature type="compositionally biased region" description="Low complexity" evidence="13">
    <location>
        <begin position="1838"/>
        <end position="1848"/>
    </location>
</feature>
<evidence type="ECO:0000256" key="10">
    <source>
        <dbReference type="ARBA" id="ARBA00023158"/>
    </source>
</evidence>
<evidence type="ECO:0000256" key="3">
    <source>
        <dbReference type="ARBA" id="ARBA00022737"/>
    </source>
</evidence>
<dbReference type="PROSITE" id="PS50304">
    <property type="entry name" value="TUDOR"/>
    <property type="match status" value="1"/>
</dbReference>
<evidence type="ECO:0000256" key="4">
    <source>
        <dbReference type="ARBA" id="ARBA00022741"/>
    </source>
</evidence>
<evidence type="ECO:0000256" key="7">
    <source>
        <dbReference type="ARBA" id="ARBA00022806"/>
    </source>
</evidence>
<feature type="compositionally biased region" description="Polar residues" evidence="13">
    <location>
        <begin position="321"/>
        <end position="333"/>
    </location>
</feature>
<dbReference type="Proteomes" id="UP000594262">
    <property type="component" value="Unplaced"/>
</dbReference>
<evidence type="ECO:0000259" key="16">
    <source>
        <dbReference type="PROSITE" id="PS51194"/>
    </source>
</evidence>
<dbReference type="GO" id="GO:0042078">
    <property type="term" value="P:germ-line stem cell division"/>
    <property type="evidence" value="ECO:0007669"/>
    <property type="project" value="TreeGrafter"/>
</dbReference>
<dbReference type="Gene3D" id="2.30.30.140">
    <property type="match status" value="2"/>
</dbReference>
<keyword evidence="10" id="KW-0943">RNA-mediated gene silencing</keyword>
<evidence type="ECO:0000256" key="2">
    <source>
        <dbReference type="ARBA" id="ARBA00022473"/>
    </source>
</evidence>
<dbReference type="Pfam" id="PF00567">
    <property type="entry name" value="TUDOR"/>
    <property type="match status" value="3"/>
</dbReference>
<keyword evidence="19" id="KW-1185">Reference proteome</keyword>
<dbReference type="SUPFAM" id="SSF49764">
    <property type="entry name" value="HSP20-like chaperones"/>
    <property type="match status" value="1"/>
</dbReference>
<dbReference type="EnsemblMetazoa" id="CLYHEMT012358.1">
    <property type="protein sequence ID" value="CLYHEMP012358.1"/>
    <property type="gene ID" value="CLYHEMG012358"/>
</dbReference>
<keyword evidence="5" id="KW-0221">Differentiation</keyword>